<keyword evidence="2" id="KW-0328">Glycosyltransferase</keyword>
<evidence type="ECO:0000256" key="2">
    <source>
        <dbReference type="ARBA" id="ARBA00022676"/>
    </source>
</evidence>
<dbReference type="Gene3D" id="3.90.550.10">
    <property type="entry name" value="Spore Coat Polysaccharide Biosynthesis Protein SpsA, Chain A"/>
    <property type="match status" value="1"/>
</dbReference>
<feature type="domain" description="Glycosyltransferase 2-like" evidence="5">
    <location>
        <begin position="62"/>
        <end position="203"/>
    </location>
</feature>
<keyword evidence="4" id="KW-1133">Transmembrane helix</keyword>
<dbReference type="EMBL" id="FWYF01000003">
    <property type="protein sequence ID" value="SMD35989.1"/>
    <property type="molecule type" value="Genomic_DNA"/>
</dbReference>
<dbReference type="CDD" id="cd06423">
    <property type="entry name" value="CESA_like"/>
    <property type="match status" value="1"/>
</dbReference>
<dbReference type="InterPro" id="IPR001173">
    <property type="entry name" value="Glyco_trans_2-like"/>
</dbReference>
<dbReference type="STRING" id="692418.SAMN04488029_2644"/>
<keyword evidence="7" id="KW-1185">Reference proteome</keyword>
<feature type="transmembrane region" description="Helical" evidence="4">
    <location>
        <begin position="355"/>
        <end position="378"/>
    </location>
</feature>
<evidence type="ECO:0000313" key="7">
    <source>
        <dbReference type="Proteomes" id="UP000192472"/>
    </source>
</evidence>
<dbReference type="PANTHER" id="PTHR43630:SF1">
    <property type="entry name" value="POLY-BETA-1,6-N-ACETYL-D-GLUCOSAMINE SYNTHASE"/>
    <property type="match status" value="1"/>
</dbReference>
<feature type="transmembrane region" description="Helical" evidence="4">
    <location>
        <begin position="390"/>
        <end position="411"/>
    </location>
</feature>
<reference evidence="6 7" key="1">
    <citation type="submission" date="2017-04" db="EMBL/GenBank/DDBJ databases">
        <authorList>
            <person name="Afonso C.L."/>
            <person name="Miller P.J."/>
            <person name="Scott M.A."/>
            <person name="Spackman E."/>
            <person name="Goraichik I."/>
            <person name="Dimitrov K.M."/>
            <person name="Suarez D.L."/>
            <person name="Swayne D.E."/>
        </authorList>
    </citation>
    <scope>NUCLEOTIDE SEQUENCE [LARGE SCALE GENOMIC DNA]</scope>
    <source>
        <strain evidence="6 7">DSM 26133</strain>
    </source>
</reference>
<protein>
    <recommendedName>
        <fullName evidence="5">Glycosyltransferase 2-like domain-containing protein</fullName>
    </recommendedName>
</protein>
<accession>A0A1W2GH58</accession>
<gene>
    <name evidence="6" type="ORF">SAMN04488029_2644</name>
</gene>
<comment type="similarity">
    <text evidence="1">Belongs to the glycosyltransferase 2 family.</text>
</comment>
<dbReference type="RefSeq" id="WP_084373315.1">
    <property type="nucleotide sequence ID" value="NZ_FWYF01000003.1"/>
</dbReference>
<dbReference type="Pfam" id="PF00535">
    <property type="entry name" value="Glycos_transf_2"/>
    <property type="match status" value="1"/>
</dbReference>
<evidence type="ECO:0000256" key="3">
    <source>
        <dbReference type="ARBA" id="ARBA00022679"/>
    </source>
</evidence>
<dbReference type="GO" id="GO:0016757">
    <property type="term" value="F:glycosyltransferase activity"/>
    <property type="evidence" value="ECO:0007669"/>
    <property type="project" value="UniProtKB-KW"/>
</dbReference>
<evidence type="ECO:0000256" key="4">
    <source>
        <dbReference type="SAM" id="Phobius"/>
    </source>
</evidence>
<name>A0A1W2GH58_REIFA</name>
<sequence>MSIFSLALHLLGYLLLGYAASITAIYFALTVSSLFEIRRYSKVKSYTNYDELLSSPFAPSISLIAPAYNESLTINENIRSLLSIQYNAYEVIIVNDGSTDDSMQKMIEKFDLVKVPFYEEEKIKTQPIKAIYKSTNKALHRLVVVDKQNGGKADALNAGLNVSDKDLITCIDVDCILEPGALLKLVKPFIDDPKNEVIACGGVVRVINSCKVEEGRLMNVRFPESQLARFQVLEYLRAFLLGRVAWGRLNGLILISGALGMFDRKIATAVGGYQTGTVGEDMELVVRMRAYMSLKNKKYKVSFIPDPLCWTEVPESNQVLGNQRNRWTRGTMEVLNIHRRMFLNPKYGITGMLSYPFWFLFEWLAPIVETAGILYFFVLLFTGHIWWSQALSLIILTYVLAVFFSMCALLAEEMSFAKYEKNREVWQMFITALLEPIIYHPKTLYWSLKGNYDLWIGKKDWGKMKRTGFKSSSL</sequence>
<keyword evidence="4" id="KW-0472">Membrane</keyword>
<dbReference type="PANTHER" id="PTHR43630">
    <property type="entry name" value="POLY-BETA-1,6-N-ACETYL-D-GLUCOSAMINE SYNTHASE"/>
    <property type="match status" value="1"/>
</dbReference>
<dbReference type="OrthoDB" id="9766299at2"/>
<feature type="transmembrane region" description="Helical" evidence="4">
    <location>
        <begin position="12"/>
        <end position="35"/>
    </location>
</feature>
<dbReference type="Proteomes" id="UP000192472">
    <property type="component" value="Unassembled WGS sequence"/>
</dbReference>
<organism evidence="6 7">
    <name type="scientific">Reichenbachiella faecimaris</name>
    <dbReference type="NCBI Taxonomy" id="692418"/>
    <lineage>
        <taxon>Bacteria</taxon>
        <taxon>Pseudomonadati</taxon>
        <taxon>Bacteroidota</taxon>
        <taxon>Cytophagia</taxon>
        <taxon>Cytophagales</taxon>
        <taxon>Reichenbachiellaceae</taxon>
        <taxon>Reichenbachiella</taxon>
    </lineage>
</organism>
<dbReference type="Pfam" id="PF03142">
    <property type="entry name" value="Chitin_synth_2"/>
    <property type="match status" value="1"/>
</dbReference>
<evidence type="ECO:0000256" key="1">
    <source>
        <dbReference type="ARBA" id="ARBA00006739"/>
    </source>
</evidence>
<keyword evidence="3" id="KW-0808">Transferase</keyword>
<evidence type="ECO:0000313" key="6">
    <source>
        <dbReference type="EMBL" id="SMD35989.1"/>
    </source>
</evidence>
<dbReference type="InterPro" id="IPR029044">
    <property type="entry name" value="Nucleotide-diphossugar_trans"/>
</dbReference>
<dbReference type="SUPFAM" id="SSF53448">
    <property type="entry name" value="Nucleotide-diphospho-sugar transferases"/>
    <property type="match status" value="1"/>
</dbReference>
<keyword evidence="4" id="KW-0812">Transmembrane</keyword>
<dbReference type="AlphaFoldDB" id="A0A1W2GH58"/>
<proteinExistence type="inferred from homology"/>
<evidence type="ECO:0000259" key="5">
    <source>
        <dbReference type="Pfam" id="PF00535"/>
    </source>
</evidence>